<comment type="caution">
    <text evidence="1">The sequence shown here is derived from an EMBL/GenBank/DDBJ whole genome shotgun (WGS) entry which is preliminary data.</text>
</comment>
<dbReference type="AlphaFoldDB" id="A0A3M6TW01"/>
<proteinExistence type="predicted"/>
<dbReference type="Proteomes" id="UP000275408">
    <property type="component" value="Unassembled WGS sequence"/>
</dbReference>
<reference evidence="1 2" key="1">
    <citation type="journal article" date="2018" name="Sci. Rep.">
        <title>Comparative analysis of the Pocillopora damicornis genome highlights role of immune system in coral evolution.</title>
        <authorList>
            <person name="Cunning R."/>
            <person name="Bay R.A."/>
            <person name="Gillette P."/>
            <person name="Baker A.C."/>
            <person name="Traylor-Knowles N."/>
        </authorList>
    </citation>
    <scope>NUCLEOTIDE SEQUENCE [LARGE SCALE GENOMIC DNA]</scope>
    <source>
        <strain evidence="1">RSMAS</strain>
        <tissue evidence="1">Whole animal</tissue>
    </source>
</reference>
<keyword evidence="2" id="KW-1185">Reference proteome</keyword>
<protein>
    <submittedName>
        <fullName evidence="1">Uncharacterized protein</fullName>
    </submittedName>
</protein>
<sequence>MWPEVTYELMIYKCGDFHLWIGNEQSYIISVFLTGKYMGQRNSDGALQFYKDGALSTHSSRLNGLKKGYEIRAGVSLVLERARFTLRRLSWLSVPPQPPEKKFEWAVVSFIPERSEGSQRLALQG</sequence>
<accession>A0A3M6TW01</accession>
<dbReference type="EMBL" id="RCHS01002822">
    <property type="protein sequence ID" value="RMX45468.1"/>
    <property type="molecule type" value="Genomic_DNA"/>
</dbReference>
<organism evidence="1 2">
    <name type="scientific">Pocillopora damicornis</name>
    <name type="common">Cauliflower coral</name>
    <name type="synonym">Millepora damicornis</name>
    <dbReference type="NCBI Taxonomy" id="46731"/>
    <lineage>
        <taxon>Eukaryota</taxon>
        <taxon>Metazoa</taxon>
        <taxon>Cnidaria</taxon>
        <taxon>Anthozoa</taxon>
        <taxon>Hexacorallia</taxon>
        <taxon>Scleractinia</taxon>
        <taxon>Astrocoeniina</taxon>
        <taxon>Pocilloporidae</taxon>
        <taxon>Pocillopora</taxon>
    </lineage>
</organism>
<gene>
    <name evidence="1" type="ORF">pdam_00019743</name>
</gene>
<evidence type="ECO:0000313" key="2">
    <source>
        <dbReference type="Proteomes" id="UP000275408"/>
    </source>
</evidence>
<name>A0A3M6TW01_POCDA</name>
<evidence type="ECO:0000313" key="1">
    <source>
        <dbReference type="EMBL" id="RMX45468.1"/>
    </source>
</evidence>